<evidence type="ECO:0000259" key="5">
    <source>
        <dbReference type="PROSITE" id="PS50865"/>
    </source>
</evidence>
<keyword evidence="1" id="KW-0479">Metal-binding</keyword>
<dbReference type="EMBL" id="JACGCI010000059">
    <property type="protein sequence ID" value="KAF6750088.1"/>
    <property type="molecule type" value="Genomic_DNA"/>
</dbReference>
<dbReference type="Gene3D" id="6.10.140.2220">
    <property type="match status" value="1"/>
</dbReference>
<evidence type="ECO:0000256" key="2">
    <source>
        <dbReference type="ARBA" id="ARBA00022771"/>
    </source>
</evidence>
<sequence>MRRSLSCHAIKGWTRLKYVIKRPFGRNAQQVRHTYMELPSVKQENPQNPEELWTTALKAEGNEITVDKCLIFHTGSLNLIVIITRNLKNADFAFLSRGATSDDGGLDLLHDLVDRTYAEYPNHPSEIVDTLLHFLKAPTCKVSEVPLDQFEQAIACFEGIGHICHWIQSNPEPTASTVTTSLRIFKASSDLVTWAHYILGVTKWFAEDHEDTLRYYAATTVLFDSLFNWRTRILSHLSTQPAMLDLVISWWTFSTGSHPPLHADGSRDDSVAGEEDIALNLVYLITKQNPVGMAKAILDERVCSAQEFLVKTVLKMRTLLYLNQIPHLDHLPEHTIEIGNLRFIVIITDFLMAANASLHTAFMERGITKVYIMILIAAATKLEDLVEMADYHDESLASLLGLVGYVVNWAINSDTSILGHVNHVVRHGALEILGYAAPYIRRNSRIGDGFDIIFASLVPYAVHPRVLPYFLDATSRHILPRLGHPASNDFPQKKLANTTYLALVGTPAKLLPRDAEERLCDNLKHKPHKSGSSSFASRPERVCNRCHSVAYCSRQCQAEDWKALHRFECDVMSLKYMEQKAQCRWYSYRARSFHSRVMRHSMDTIRKLNSVHNHRGGLDHAEAHGVVWAVDILWEDHPAFGVELEEYVARATRMMPAELQPRFAALVGLYKRSIAADSDTPTVFLVEKKFRFGDVDVTLVVLLEEAESSAPAETHGEYRAVVEDYRIRDMESSAPSKIISSIWYTSERTDIMPGRRIWPNFSATQAISYEKVVQGLKARK</sequence>
<evidence type="ECO:0000256" key="4">
    <source>
        <dbReference type="PROSITE-ProRule" id="PRU00134"/>
    </source>
</evidence>
<dbReference type="PROSITE" id="PS50865">
    <property type="entry name" value="ZF_MYND_2"/>
    <property type="match status" value="1"/>
</dbReference>
<dbReference type="SUPFAM" id="SSF144232">
    <property type="entry name" value="HIT/MYND zinc finger-like"/>
    <property type="match status" value="1"/>
</dbReference>
<protein>
    <recommendedName>
        <fullName evidence="5">MYND-type domain-containing protein</fullName>
    </recommendedName>
</protein>
<dbReference type="Pfam" id="PF01753">
    <property type="entry name" value="zf-MYND"/>
    <property type="match status" value="1"/>
</dbReference>
<feature type="domain" description="MYND-type" evidence="5">
    <location>
        <begin position="517"/>
        <end position="569"/>
    </location>
</feature>
<gene>
    <name evidence="6" type="ORF">DFP72DRAFT_1048561</name>
</gene>
<dbReference type="GO" id="GO:0008270">
    <property type="term" value="F:zinc ion binding"/>
    <property type="evidence" value="ECO:0007669"/>
    <property type="project" value="UniProtKB-KW"/>
</dbReference>
<keyword evidence="7" id="KW-1185">Reference proteome</keyword>
<dbReference type="Proteomes" id="UP000521943">
    <property type="component" value="Unassembled WGS sequence"/>
</dbReference>
<accession>A0A8H6HN47</accession>
<evidence type="ECO:0000313" key="6">
    <source>
        <dbReference type="EMBL" id="KAF6750088.1"/>
    </source>
</evidence>
<evidence type="ECO:0000313" key="7">
    <source>
        <dbReference type="Proteomes" id="UP000521943"/>
    </source>
</evidence>
<proteinExistence type="predicted"/>
<organism evidence="6 7">
    <name type="scientific">Ephemerocybe angulata</name>
    <dbReference type="NCBI Taxonomy" id="980116"/>
    <lineage>
        <taxon>Eukaryota</taxon>
        <taxon>Fungi</taxon>
        <taxon>Dikarya</taxon>
        <taxon>Basidiomycota</taxon>
        <taxon>Agaricomycotina</taxon>
        <taxon>Agaricomycetes</taxon>
        <taxon>Agaricomycetidae</taxon>
        <taxon>Agaricales</taxon>
        <taxon>Agaricineae</taxon>
        <taxon>Psathyrellaceae</taxon>
        <taxon>Ephemerocybe</taxon>
    </lineage>
</organism>
<evidence type="ECO:0000256" key="1">
    <source>
        <dbReference type="ARBA" id="ARBA00022723"/>
    </source>
</evidence>
<evidence type="ECO:0000256" key="3">
    <source>
        <dbReference type="ARBA" id="ARBA00022833"/>
    </source>
</evidence>
<dbReference type="AlphaFoldDB" id="A0A8H6HN47"/>
<keyword evidence="2 4" id="KW-0863">Zinc-finger</keyword>
<keyword evidence="3" id="KW-0862">Zinc</keyword>
<dbReference type="OrthoDB" id="2834938at2759"/>
<dbReference type="InterPro" id="IPR002893">
    <property type="entry name" value="Znf_MYND"/>
</dbReference>
<name>A0A8H6HN47_9AGAR</name>
<reference evidence="6 7" key="1">
    <citation type="submission" date="2020-07" db="EMBL/GenBank/DDBJ databases">
        <title>Comparative genomics of pyrophilous fungi reveals a link between fire events and developmental genes.</title>
        <authorList>
            <consortium name="DOE Joint Genome Institute"/>
            <person name="Steindorff A.S."/>
            <person name="Carver A."/>
            <person name="Calhoun S."/>
            <person name="Stillman K."/>
            <person name="Liu H."/>
            <person name="Lipzen A."/>
            <person name="Pangilinan J."/>
            <person name="Labutti K."/>
            <person name="Bruns T.D."/>
            <person name="Grigoriev I.V."/>
        </authorList>
    </citation>
    <scope>NUCLEOTIDE SEQUENCE [LARGE SCALE GENOMIC DNA]</scope>
    <source>
        <strain evidence="6 7">CBS 144469</strain>
    </source>
</reference>
<comment type="caution">
    <text evidence="6">The sequence shown here is derived from an EMBL/GenBank/DDBJ whole genome shotgun (WGS) entry which is preliminary data.</text>
</comment>